<evidence type="ECO:0000256" key="1">
    <source>
        <dbReference type="ARBA" id="ARBA00023157"/>
    </source>
</evidence>
<dbReference type="InterPro" id="IPR000538">
    <property type="entry name" value="Link_dom"/>
</dbReference>
<dbReference type="InterPro" id="IPR016187">
    <property type="entry name" value="CTDL_fold"/>
</dbReference>
<protein>
    <recommendedName>
        <fullName evidence="5">Link domain-containing protein</fullName>
    </recommendedName>
</protein>
<name>A0A6C0HB94_9ZZZZ</name>
<dbReference type="GO" id="GO:0007155">
    <property type="term" value="P:cell adhesion"/>
    <property type="evidence" value="ECO:0007669"/>
    <property type="project" value="InterPro"/>
</dbReference>
<evidence type="ECO:0000256" key="2">
    <source>
        <dbReference type="SAM" id="Coils"/>
    </source>
</evidence>
<evidence type="ECO:0000313" key="6">
    <source>
        <dbReference type="EMBL" id="QHT77724.1"/>
    </source>
</evidence>
<feature type="transmembrane region" description="Helical" evidence="4">
    <location>
        <begin position="79"/>
        <end position="100"/>
    </location>
</feature>
<dbReference type="AlphaFoldDB" id="A0A6C0HB94"/>
<dbReference type="PROSITE" id="PS50963">
    <property type="entry name" value="LINK_2"/>
    <property type="match status" value="1"/>
</dbReference>
<feature type="coiled-coil region" evidence="2">
    <location>
        <begin position="184"/>
        <end position="212"/>
    </location>
</feature>
<proteinExistence type="predicted"/>
<dbReference type="SUPFAM" id="SSF103473">
    <property type="entry name" value="MFS general substrate transporter"/>
    <property type="match status" value="1"/>
</dbReference>
<feature type="region of interest" description="Disordered" evidence="3">
    <location>
        <begin position="1"/>
        <end position="24"/>
    </location>
</feature>
<feature type="transmembrane region" description="Helical" evidence="4">
    <location>
        <begin position="45"/>
        <end position="67"/>
    </location>
</feature>
<keyword evidence="2" id="KW-0175">Coiled coil</keyword>
<evidence type="ECO:0000256" key="3">
    <source>
        <dbReference type="SAM" id="MobiDB-lite"/>
    </source>
</evidence>
<evidence type="ECO:0000256" key="4">
    <source>
        <dbReference type="SAM" id="Phobius"/>
    </source>
</evidence>
<feature type="transmembrane region" description="Helical" evidence="4">
    <location>
        <begin position="126"/>
        <end position="143"/>
    </location>
</feature>
<dbReference type="GO" id="GO:0005540">
    <property type="term" value="F:hyaluronic acid binding"/>
    <property type="evidence" value="ECO:0007669"/>
    <property type="project" value="InterPro"/>
</dbReference>
<dbReference type="Gene3D" id="3.10.100.10">
    <property type="entry name" value="Mannose-Binding Protein A, subunit A"/>
    <property type="match status" value="1"/>
</dbReference>
<keyword evidence="4" id="KW-0812">Transmembrane</keyword>
<accession>A0A6C0HB94</accession>
<reference evidence="6" key="1">
    <citation type="journal article" date="2020" name="Nature">
        <title>Giant virus diversity and host interactions through global metagenomics.</title>
        <authorList>
            <person name="Schulz F."/>
            <person name="Roux S."/>
            <person name="Paez-Espino D."/>
            <person name="Jungbluth S."/>
            <person name="Walsh D.A."/>
            <person name="Denef V.J."/>
            <person name="McMahon K.D."/>
            <person name="Konstantinidis K.T."/>
            <person name="Eloe-Fadrosh E.A."/>
            <person name="Kyrpides N.C."/>
            <person name="Woyke T."/>
        </authorList>
    </citation>
    <scope>NUCLEOTIDE SEQUENCE</scope>
    <source>
        <strain evidence="6">GVMAG-M-3300023179-90</strain>
    </source>
</reference>
<evidence type="ECO:0000259" key="5">
    <source>
        <dbReference type="PROSITE" id="PS50963"/>
    </source>
</evidence>
<dbReference type="SMART" id="SM00445">
    <property type="entry name" value="LINK"/>
    <property type="match status" value="1"/>
</dbReference>
<dbReference type="Pfam" id="PF00193">
    <property type="entry name" value="Xlink"/>
    <property type="match status" value="1"/>
</dbReference>
<feature type="transmembrane region" description="Helical" evidence="4">
    <location>
        <begin position="155"/>
        <end position="176"/>
    </location>
</feature>
<keyword evidence="1" id="KW-1015">Disulfide bond</keyword>
<dbReference type="InterPro" id="IPR016186">
    <property type="entry name" value="C-type_lectin-like/link_sf"/>
</dbReference>
<sequence>MDNKKKEVESIDTEKKEDSKKTDEKSDLKEDAKSLVSTIFTKANFILIAWFLGIYFIAYFILGYFFPSSSVNSQGLLSRTIDILLVTCFLIIVITTFYSMSDSQKDNFFSNFLSGFKDFVNNPNSLLSMVSFILVFYLIIYLFRFPMTEETKSMGISFIETSSWILIILLIVVNFFKYILQIPIVDILNDIVNLAEKKKEKTEEKKDEKLQEQGDEVFNVSNNLYTYEDAKAICSAYDAKLATYDQIESAYNGGAEWCNYGWSDGQMIFFPTQKTTWDKLQKTDDHKNDCGRPGVNGGYIANPYAKFGVNCYGKKPKANDADMGRMNANKDHLYPKNKKDIELDEKVNYWKQNADKMLNINSFNANRWFESWSGTTSGNTVSK</sequence>
<dbReference type="SUPFAM" id="SSF56436">
    <property type="entry name" value="C-type lectin-like"/>
    <property type="match status" value="1"/>
</dbReference>
<dbReference type="EMBL" id="MN739921">
    <property type="protein sequence ID" value="QHT77724.1"/>
    <property type="molecule type" value="Genomic_DNA"/>
</dbReference>
<dbReference type="InterPro" id="IPR036259">
    <property type="entry name" value="MFS_trans_sf"/>
</dbReference>
<keyword evidence="4" id="KW-1133">Transmembrane helix</keyword>
<keyword evidence="4" id="KW-0472">Membrane</keyword>
<organism evidence="6">
    <name type="scientific">viral metagenome</name>
    <dbReference type="NCBI Taxonomy" id="1070528"/>
    <lineage>
        <taxon>unclassified sequences</taxon>
        <taxon>metagenomes</taxon>
        <taxon>organismal metagenomes</taxon>
    </lineage>
</organism>
<feature type="domain" description="Link" evidence="5">
    <location>
        <begin position="214"/>
        <end position="313"/>
    </location>
</feature>